<protein>
    <submittedName>
        <fullName evidence="8">Interferon phi 1</fullName>
    </submittedName>
</protein>
<dbReference type="GeneID" id="105912836"/>
<comment type="subcellular location">
    <subcellularLocation>
        <location evidence="1">Secreted</location>
    </subcellularLocation>
</comment>
<evidence type="ECO:0000256" key="3">
    <source>
        <dbReference type="ARBA" id="ARBA00022525"/>
    </source>
</evidence>
<accession>A0A6P8FVZ7</accession>
<dbReference type="AlphaFoldDB" id="A0A6P8FVZ7"/>
<dbReference type="PANTHER" id="PTHR11691">
    <property type="entry name" value="TYPE I INTERFERON"/>
    <property type="match status" value="1"/>
</dbReference>
<evidence type="ECO:0000256" key="6">
    <source>
        <dbReference type="RuleBase" id="RU000436"/>
    </source>
</evidence>
<sequence length="173" mass="20007">MAGGEFCTKSACGACRWLQKYGRVNAECFKLLKEMGGDFTSDLMPIQFPADLYLSINKATADDKISFLYEATKQIAELFDKNESNVTEAWDKTKLDNLLTVLDRQSTNLEACAAQTPTGMFGFRKRLSRHFRKLNKFLKKRNYSQRSWELIRKEVNHHLHRLLFLANKVPTDF</sequence>
<evidence type="ECO:0000313" key="7">
    <source>
        <dbReference type="Proteomes" id="UP000515152"/>
    </source>
</evidence>
<dbReference type="Proteomes" id="UP000515152">
    <property type="component" value="Chromosome 1"/>
</dbReference>
<organism evidence="7 8">
    <name type="scientific">Clupea harengus</name>
    <name type="common">Atlantic herring</name>
    <dbReference type="NCBI Taxonomy" id="7950"/>
    <lineage>
        <taxon>Eukaryota</taxon>
        <taxon>Metazoa</taxon>
        <taxon>Chordata</taxon>
        <taxon>Craniata</taxon>
        <taxon>Vertebrata</taxon>
        <taxon>Euteleostomi</taxon>
        <taxon>Actinopterygii</taxon>
        <taxon>Neopterygii</taxon>
        <taxon>Teleostei</taxon>
        <taxon>Clupei</taxon>
        <taxon>Clupeiformes</taxon>
        <taxon>Clupeoidei</taxon>
        <taxon>Clupeidae</taxon>
        <taxon>Clupea</taxon>
    </lineage>
</organism>
<dbReference type="GO" id="GO:0005615">
    <property type="term" value="C:extracellular space"/>
    <property type="evidence" value="ECO:0007669"/>
    <property type="project" value="UniProtKB-KW"/>
</dbReference>
<dbReference type="Pfam" id="PF00143">
    <property type="entry name" value="Interferon"/>
    <property type="match status" value="1"/>
</dbReference>
<name>A0A6P8FVZ7_CLUHA</name>
<dbReference type="GO" id="GO:0051607">
    <property type="term" value="P:defense response to virus"/>
    <property type="evidence" value="ECO:0007669"/>
    <property type="project" value="UniProtKB-KW"/>
</dbReference>
<evidence type="ECO:0000256" key="5">
    <source>
        <dbReference type="ARBA" id="ARBA00023157"/>
    </source>
</evidence>
<keyword evidence="4" id="KW-0732">Signal</keyword>
<reference evidence="8" key="1">
    <citation type="submission" date="2025-08" db="UniProtKB">
        <authorList>
            <consortium name="RefSeq"/>
        </authorList>
    </citation>
    <scope>IDENTIFICATION</scope>
</reference>
<evidence type="ECO:0000313" key="8">
    <source>
        <dbReference type="RefSeq" id="XP_031427347.2"/>
    </source>
</evidence>
<dbReference type="GO" id="GO:0005126">
    <property type="term" value="F:cytokine receptor binding"/>
    <property type="evidence" value="ECO:0007669"/>
    <property type="project" value="InterPro"/>
</dbReference>
<keyword evidence="5" id="KW-1015">Disulfide bond</keyword>
<dbReference type="PANTHER" id="PTHR11691:SF73">
    <property type="entry name" value="INTERFERON BETA"/>
    <property type="match status" value="1"/>
</dbReference>
<keyword evidence="6" id="KW-0202">Cytokine</keyword>
<comment type="similarity">
    <text evidence="2 6">Belongs to the alpha/beta interferon family.</text>
</comment>
<dbReference type="KEGG" id="char:105912836"/>
<evidence type="ECO:0000256" key="1">
    <source>
        <dbReference type="ARBA" id="ARBA00004613"/>
    </source>
</evidence>
<proteinExistence type="inferred from homology"/>
<dbReference type="InterPro" id="IPR000471">
    <property type="entry name" value="Interferon_alpha/beta/delta"/>
</dbReference>
<dbReference type="GO" id="GO:0005125">
    <property type="term" value="F:cytokine activity"/>
    <property type="evidence" value="ECO:0007669"/>
    <property type="project" value="UniProtKB-KW"/>
</dbReference>
<dbReference type="SMART" id="SM00076">
    <property type="entry name" value="IFabd"/>
    <property type="match status" value="1"/>
</dbReference>
<evidence type="ECO:0000256" key="2">
    <source>
        <dbReference type="ARBA" id="ARBA00011033"/>
    </source>
</evidence>
<keyword evidence="7" id="KW-1185">Reference proteome</keyword>
<gene>
    <name evidence="8" type="primary">ifnphi1</name>
</gene>
<evidence type="ECO:0000256" key="4">
    <source>
        <dbReference type="ARBA" id="ARBA00022729"/>
    </source>
</evidence>
<dbReference type="CTD" id="360134"/>
<keyword evidence="6" id="KW-0051">Antiviral defense</keyword>
<dbReference type="OrthoDB" id="8924072at2759"/>
<dbReference type="RefSeq" id="XP_031427347.2">
    <property type="nucleotide sequence ID" value="XM_031571487.2"/>
</dbReference>
<keyword evidence="3" id="KW-0964">Secreted</keyword>